<dbReference type="Gene3D" id="3.30.1520.10">
    <property type="entry name" value="Phox-like domain"/>
    <property type="match status" value="1"/>
</dbReference>
<comment type="subcellular location">
    <subcellularLocation>
        <location evidence="2">Early endosome</location>
    </subcellularLocation>
    <subcellularLocation>
        <location evidence="1">Endomembrane system</location>
        <topology evidence="1">Peripheral membrane protein</topology>
    </subcellularLocation>
</comment>
<reference evidence="7" key="1">
    <citation type="submission" date="2021-03" db="EMBL/GenBank/DDBJ databases">
        <authorList>
            <person name="Tran Van P."/>
        </authorList>
    </citation>
    <scope>NUCLEOTIDE SEQUENCE</scope>
</reference>
<accession>A0ABN7NNA1</accession>
<evidence type="ECO:0000313" key="7">
    <source>
        <dbReference type="EMBL" id="CAG2055894.1"/>
    </source>
</evidence>
<evidence type="ECO:0000256" key="2">
    <source>
        <dbReference type="ARBA" id="ARBA00004412"/>
    </source>
</evidence>
<dbReference type="Proteomes" id="UP001153148">
    <property type="component" value="Unassembled WGS sequence"/>
</dbReference>
<sequence length="367" mass="42295">MRMEKEKIPKIMRGRKLSEQQLDARRRGLEQYLEKVCAVRVIAESDVMQEFLTDSDDEQGSISPVDLKVLLPDREVVTVTMKKNSNTEEVYFAVIDKIRMSKSVAKYFYLFEIVEYNFERKLQPSEYPHNLYIQNYSTATPTCLCVRKWLFSPACELTLASDEQATTFIFWQAVDEVNRGHIHAEDRLYQLKAQQDSSRKHEYLRLARELAGYGEVVFPHCSCDSRKEGHVVASIGSSGFKLQACREDGGMQPQVVDFSWSIIKEWEVDDDSMAFCFQYQRPEKNPRWVKIFSPYGCAIHILTGLFREDTGGKQMGRYRRMTCGQPLATPSVYHLLPLSVTALVPPTRLLQQWNENITLTGAATHHP</sequence>
<evidence type="ECO:0000256" key="5">
    <source>
        <dbReference type="ARBA" id="ARBA00023136"/>
    </source>
</evidence>
<feature type="domain" description="Ras-associating" evidence="6">
    <location>
        <begin position="63"/>
        <end position="151"/>
    </location>
</feature>
<keyword evidence="4" id="KW-0446">Lipid-binding</keyword>
<keyword evidence="5" id="KW-0472">Membrane</keyword>
<comment type="caution">
    <text evidence="7">The sequence shown here is derived from an EMBL/GenBank/DDBJ whole genome shotgun (WGS) entry which is preliminary data.</text>
</comment>
<dbReference type="InterPro" id="IPR037827">
    <property type="entry name" value="SNX27_FERM-like_dom"/>
</dbReference>
<evidence type="ECO:0000256" key="3">
    <source>
        <dbReference type="ARBA" id="ARBA00022753"/>
    </source>
</evidence>
<dbReference type="CDD" id="cd13338">
    <property type="entry name" value="FERM-like_C_SNX27"/>
    <property type="match status" value="1"/>
</dbReference>
<keyword evidence="8" id="KW-1185">Reference proteome</keyword>
<keyword evidence="3" id="KW-0967">Endosome</keyword>
<gene>
    <name evidence="7" type="ORF">TPAB3V08_LOCUS2892</name>
</gene>
<evidence type="ECO:0000256" key="1">
    <source>
        <dbReference type="ARBA" id="ARBA00004184"/>
    </source>
</evidence>
<evidence type="ECO:0000313" key="8">
    <source>
        <dbReference type="Proteomes" id="UP001153148"/>
    </source>
</evidence>
<protein>
    <recommendedName>
        <fullName evidence="6">Ras-associating domain-containing protein</fullName>
    </recommendedName>
</protein>
<dbReference type="EMBL" id="CAJPIN010003062">
    <property type="protein sequence ID" value="CAG2055894.1"/>
    <property type="molecule type" value="Genomic_DNA"/>
</dbReference>
<dbReference type="PANTHER" id="PTHR12431">
    <property type="entry name" value="SORTING NEXIN 17 AND 27"/>
    <property type="match status" value="1"/>
</dbReference>
<dbReference type="Pfam" id="PF00787">
    <property type="entry name" value="PX"/>
    <property type="match status" value="1"/>
</dbReference>
<dbReference type="SUPFAM" id="SSF64268">
    <property type="entry name" value="PX domain"/>
    <property type="match status" value="1"/>
</dbReference>
<dbReference type="CDD" id="cd01777">
    <property type="entry name" value="FERM_F1_SNX27"/>
    <property type="match status" value="1"/>
</dbReference>
<dbReference type="Gene3D" id="3.10.20.90">
    <property type="entry name" value="Phosphatidylinositol 3-kinase Catalytic Subunit, Chain A, domain 1"/>
    <property type="match status" value="1"/>
</dbReference>
<organism evidence="7 8">
    <name type="scientific">Timema podura</name>
    <name type="common">Walking stick</name>
    <dbReference type="NCBI Taxonomy" id="61482"/>
    <lineage>
        <taxon>Eukaryota</taxon>
        <taxon>Metazoa</taxon>
        <taxon>Ecdysozoa</taxon>
        <taxon>Arthropoda</taxon>
        <taxon>Hexapoda</taxon>
        <taxon>Insecta</taxon>
        <taxon>Pterygota</taxon>
        <taxon>Neoptera</taxon>
        <taxon>Polyneoptera</taxon>
        <taxon>Phasmatodea</taxon>
        <taxon>Timematodea</taxon>
        <taxon>Timematoidea</taxon>
        <taxon>Timematidae</taxon>
        <taxon>Timema</taxon>
    </lineage>
</organism>
<dbReference type="InterPro" id="IPR037835">
    <property type="entry name" value="SNX27_RA"/>
</dbReference>
<dbReference type="PANTHER" id="PTHR12431:SF19">
    <property type="entry name" value="SORTING NEXIN-27"/>
    <property type="match status" value="1"/>
</dbReference>
<proteinExistence type="predicted"/>
<dbReference type="Gene3D" id="1.20.80.60">
    <property type="match status" value="1"/>
</dbReference>
<dbReference type="InterPro" id="IPR001683">
    <property type="entry name" value="PX_dom"/>
</dbReference>
<dbReference type="PROSITE" id="PS50200">
    <property type="entry name" value="RA"/>
    <property type="match status" value="1"/>
</dbReference>
<dbReference type="InterPro" id="IPR000159">
    <property type="entry name" value="RA_dom"/>
</dbReference>
<name>A0ABN7NNA1_TIMPD</name>
<evidence type="ECO:0000256" key="4">
    <source>
        <dbReference type="ARBA" id="ARBA00023121"/>
    </source>
</evidence>
<dbReference type="InterPro" id="IPR036871">
    <property type="entry name" value="PX_dom_sf"/>
</dbReference>
<evidence type="ECO:0000259" key="6">
    <source>
        <dbReference type="PROSITE" id="PS50200"/>
    </source>
</evidence>
<dbReference type="Pfam" id="PF00788">
    <property type="entry name" value="RA"/>
    <property type="match status" value="1"/>
</dbReference>